<keyword evidence="2" id="KW-1185">Reference proteome</keyword>
<gene>
    <name evidence="1" type="ORF">BU25DRAFT_262812</name>
</gene>
<organism evidence="1 2">
    <name type="scientific">Macroventuria anomochaeta</name>
    <dbReference type="NCBI Taxonomy" id="301207"/>
    <lineage>
        <taxon>Eukaryota</taxon>
        <taxon>Fungi</taxon>
        <taxon>Dikarya</taxon>
        <taxon>Ascomycota</taxon>
        <taxon>Pezizomycotina</taxon>
        <taxon>Dothideomycetes</taxon>
        <taxon>Pleosporomycetidae</taxon>
        <taxon>Pleosporales</taxon>
        <taxon>Pleosporineae</taxon>
        <taxon>Didymellaceae</taxon>
        <taxon>Macroventuria</taxon>
    </lineage>
</organism>
<evidence type="ECO:0000313" key="2">
    <source>
        <dbReference type="Proteomes" id="UP000799754"/>
    </source>
</evidence>
<comment type="caution">
    <text evidence="1">The sequence shown here is derived from an EMBL/GenBank/DDBJ whole genome shotgun (WGS) entry which is preliminary data.</text>
</comment>
<proteinExistence type="predicted"/>
<sequence>MLEPKPRQGLERYFFGPRDTARHSKWPHALRMHGSVTPKILLRVTAVGAWAALISVSSGEVYLINVHPIVTTRLGILVGLALKVRSSSAYNRYTEGRKCWSKLIGISTSLARNIWIHVEEQEGDMEKQDLLAKVTSLNMIIAFAVAFKHRIRFEPYIQHSDLYNLVIHMDTLAKSAGTPTVQEKKPGTETRNTSLRQPSPWKSYNTCTPSSQRRKRRYTQNRKHGIQDSRQSARPRLHPHHIRPHLEHALAHRHISDHVTLFVVCLPFQLVHLMGSTSIPRDRALCIHNTGVLRDRKRD</sequence>
<reference evidence="1" key="1">
    <citation type="journal article" date="2020" name="Stud. Mycol.">
        <title>101 Dothideomycetes genomes: a test case for predicting lifestyles and emergence of pathogens.</title>
        <authorList>
            <person name="Haridas S."/>
            <person name="Albert R."/>
            <person name="Binder M."/>
            <person name="Bloem J."/>
            <person name="Labutti K."/>
            <person name="Salamov A."/>
            <person name="Andreopoulos B."/>
            <person name="Baker S."/>
            <person name="Barry K."/>
            <person name="Bills G."/>
            <person name="Bluhm B."/>
            <person name="Cannon C."/>
            <person name="Castanera R."/>
            <person name="Culley D."/>
            <person name="Daum C."/>
            <person name="Ezra D."/>
            <person name="Gonzalez J."/>
            <person name="Henrissat B."/>
            <person name="Kuo A."/>
            <person name="Liang C."/>
            <person name="Lipzen A."/>
            <person name="Lutzoni F."/>
            <person name="Magnuson J."/>
            <person name="Mondo S."/>
            <person name="Nolan M."/>
            <person name="Ohm R."/>
            <person name="Pangilinan J."/>
            <person name="Park H.-J."/>
            <person name="Ramirez L."/>
            <person name="Alfaro M."/>
            <person name="Sun H."/>
            <person name="Tritt A."/>
            <person name="Yoshinaga Y."/>
            <person name="Zwiers L.-H."/>
            <person name="Turgeon B."/>
            <person name="Goodwin S."/>
            <person name="Spatafora J."/>
            <person name="Crous P."/>
            <person name="Grigoriev I."/>
        </authorList>
    </citation>
    <scope>NUCLEOTIDE SEQUENCE</scope>
    <source>
        <strain evidence="1">CBS 525.71</strain>
    </source>
</reference>
<name>A0ACB6S6W2_9PLEO</name>
<dbReference type="EMBL" id="MU006708">
    <property type="protein sequence ID" value="KAF2630005.1"/>
    <property type="molecule type" value="Genomic_DNA"/>
</dbReference>
<evidence type="ECO:0000313" key="1">
    <source>
        <dbReference type="EMBL" id="KAF2630005.1"/>
    </source>
</evidence>
<protein>
    <submittedName>
        <fullName evidence="1">Uncharacterized protein</fullName>
    </submittedName>
</protein>
<accession>A0ACB6S6W2</accession>
<dbReference type="Proteomes" id="UP000799754">
    <property type="component" value="Unassembled WGS sequence"/>
</dbReference>